<feature type="signal peptide" evidence="13">
    <location>
        <begin position="1"/>
        <end position="18"/>
    </location>
</feature>
<name>W9VHU7_9GAMM</name>
<comment type="similarity">
    <text evidence="11 12">Belongs to the TonB-dependent receptor family.</text>
</comment>
<reference evidence="16 17" key="1">
    <citation type="submission" date="2012-11" db="EMBL/GenBank/DDBJ databases">
        <title>Genome assembly of Thiorhodococcus sp. AK35.</title>
        <authorList>
            <person name="Nupur N."/>
            <person name="Khatri I."/>
            <person name="Subramanian S."/>
            <person name="Pinnaka A."/>
        </authorList>
    </citation>
    <scope>NUCLEOTIDE SEQUENCE [LARGE SCALE GENOMIC DNA]</scope>
    <source>
        <strain evidence="16 17">AK35</strain>
    </source>
</reference>
<dbReference type="Pfam" id="PF07715">
    <property type="entry name" value="Plug"/>
    <property type="match status" value="1"/>
</dbReference>
<dbReference type="RefSeq" id="WP_043752060.1">
    <property type="nucleotide sequence ID" value="NZ_AONC01000023.1"/>
</dbReference>
<dbReference type="EMBL" id="AONC01000023">
    <property type="protein sequence ID" value="EXJ15622.1"/>
    <property type="molecule type" value="Genomic_DNA"/>
</dbReference>
<keyword evidence="7" id="KW-0406">Ion transport</keyword>
<dbReference type="InterPro" id="IPR000531">
    <property type="entry name" value="Beta-barrel_TonB"/>
</dbReference>
<dbReference type="InterPro" id="IPR012910">
    <property type="entry name" value="Plug_dom"/>
</dbReference>
<dbReference type="Proteomes" id="UP000019460">
    <property type="component" value="Unassembled WGS sequence"/>
</dbReference>
<keyword evidence="13" id="KW-0732">Signal</keyword>
<evidence type="ECO:0000256" key="4">
    <source>
        <dbReference type="ARBA" id="ARBA00022496"/>
    </source>
</evidence>
<keyword evidence="6" id="KW-0408">Iron</keyword>
<dbReference type="InterPro" id="IPR036942">
    <property type="entry name" value="Beta-barrel_TonB_sf"/>
</dbReference>
<keyword evidence="5 11" id="KW-0812">Transmembrane</keyword>
<evidence type="ECO:0000256" key="8">
    <source>
        <dbReference type="ARBA" id="ARBA00023077"/>
    </source>
</evidence>
<protein>
    <submittedName>
        <fullName evidence="16">TonB-dependent receptor</fullName>
    </submittedName>
</protein>
<keyword evidence="16" id="KW-0675">Receptor</keyword>
<dbReference type="GO" id="GO:0009279">
    <property type="term" value="C:cell outer membrane"/>
    <property type="evidence" value="ECO:0007669"/>
    <property type="project" value="UniProtKB-SubCell"/>
</dbReference>
<comment type="caution">
    <text evidence="16">The sequence shown here is derived from an EMBL/GenBank/DDBJ whole genome shotgun (WGS) entry which is preliminary data.</text>
</comment>
<evidence type="ECO:0000256" key="9">
    <source>
        <dbReference type="ARBA" id="ARBA00023136"/>
    </source>
</evidence>
<keyword evidence="2 11" id="KW-0813">Transport</keyword>
<evidence type="ECO:0000256" key="6">
    <source>
        <dbReference type="ARBA" id="ARBA00023004"/>
    </source>
</evidence>
<keyword evidence="3 11" id="KW-1134">Transmembrane beta strand</keyword>
<evidence type="ECO:0000256" key="12">
    <source>
        <dbReference type="RuleBase" id="RU003357"/>
    </source>
</evidence>
<evidence type="ECO:0000256" key="1">
    <source>
        <dbReference type="ARBA" id="ARBA00004571"/>
    </source>
</evidence>
<evidence type="ECO:0000256" key="7">
    <source>
        <dbReference type="ARBA" id="ARBA00023065"/>
    </source>
</evidence>
<dbReference type="PROSITE" id="PS52016">
    <property type="entry name" value="TONB_DEPENDENT_REC_3"/>
    <property type="match status" value="1"/>
</dbReference>
<dbReference type="STRING" id="1249627.D779_1129"/>
<dbReference type="PATRIC" id="fig|1249627.3.peg.1580"/>
<sequence>MKYQTVLIGALSGTYAFAAPCTSWGQEPESQRIEMESITVTANMMEEDIQDVPQSITVIDEVVLEEKGIRDVVDLIGEVPNMSVQPQHGAAVNFRGLNNSMFTSNNPVVIYIDGIPYSDRYGFDASFANVDRIEVLRGPQGTLYGKDAIGGVIKIVTQDPENAWSVKAGAEYGSFDFMRGWFNASGALVEDTLFAGVNGQYWQDDGWIENTLAGMDKDANPEEDRRVSGYLLYKPTARTSIKLTLSNDYHENHWNNGYGLPSGATIDDFDRDDAEKVAFDVPTYEEYESNAQSLKITHDFGPVTLTSVTSHRLLKTEGQYDADFGNDPLYAGLTQFNDTELDTYTQELRLSNDSESGIRWVGGLYFDTEERNQGPYGQQFPNYDPQTYAFIGNYEMNAVSVSNNDTYALFGQIIAPIGDRIELTAGARWQYIEKEIDLDTFYLPVGMSGSPYYHFEGDKSWDAFLPKLALSYRLDDAWTTYVSYSQGYMPGGFNYFATAGTAEDNSFEPQRSTNYEVGIKGDLDRFRIAASLFYMDITDIHVYKAVGTMYLGDNAKKAHSQGAELEVSWLPTSNLELTGAFGVIDAEYDDYDAGGGIVYDGEKIQNTPSYTASLGVAWFHPKGAYSRLDLKSQGNVYFYDDANKEFVEQDGYTTLDARIGYQFDGWDLYAYGKNLTDEGYITTFISNSSLALATFGEPRTFGIGVRHHF</sequence>
<keyword evidence="17" id="KW-1185">Reference proteome</keyword>
<evidence type="ECO:0000256" key="10">
    <source>
        <dbReference type="ARBA" id="ARBA00023237"/>
    </source>
</evidence>
<dbReference type="PANTHER" id="PTHR32552:SF81">
    <property type="entry name" value="TONB-DEPENDENT OUTER MEMBRANE RECEPTOR"/>
    <property type="match status" value="1"/>
</dbReference>
<gene>
    <name evidence="16" type="ORF">D779_1129</name>
</gene>
<dbReference type="eggNOG" id="COG4771">
    <property type="taxonomic scope" value="Bacteria"/>
</dbReference>
<dbReference type="OrthoDB" id="9760620at2"/>
<evidence type="ECO:0000259" key="14">
    <source>
        <dbReference type="Pfam" id="PF00593"/>
    </source>
</evidence>
<evidence type="ECO:0000313" key="16">
    <source>
        <dbReference type="EMBL" id="EXJ15622.1"/>
    </source>
</evidence>
<evidence type="ECO:0000256" key="11">
    <source>
        <dbReference type="PROSITE-ProRule" id="PRU01360"/>
    </source>
</evidence>
<dbReference type="Gene3D" id="2.40.170.20">
    <property type="entry name" value="TonB-dependent receptor, beta-barrel domain"/>
    <property type="match status" value="1"/>
</dbReference>
<keyword evidence="10 11" id="KW-0998">Cell outer membrane</keyword>
<evidence type="ECO:0000256" key="13">
    <source>
        <dbReference type="SAM" id="SignalP"/>
    </source>
</evidence>
<dbReference type="PANTHER" id="PTHR32552">
    <property type="entry name" value="FERRICHROME IRON RECEPTOR-RELATED"/>
    <property type="match status" value="1"/>
</dbReference>
<evidence type="ECO:0000259" key="15">
    <source>
        <dbReference type="Pfam" id="PF07715"/>
    </source>
</evidence>
<dbReference type="AlphaFoldDB" id="W9VHU7"/>
<evidence type="ECO:0000256" key="3">
    <source>
        <dbReference type="ARBA" id="ARBA00022452"/>
    </source>
</evidence>
<dbReference type="GO" id="GO:0006826">
    <property type="term" value="P:iron ion transport"/>
    <property type="evidence" value="ECO:0007669"/>
    <property type="project" value="UniProtKB-KW"/>
</dbReference>
<keyword evidence="8 12" id="KW-0798">TonB box</keyword>
<proteinExistence type="inferred from homology"/>
<keyword evidence="4" id="KW-0410">Iron transport</keyword>
<dbReference type="SUPFAM" id="SSF56935">
    <property type="entry name" value="Porins"/>
    <property type="match status" value="1"/>
</dbReference>
<organism evidence="16 17">
    <name type="scientific">Imhoffiella purpurea</name>
    <dbReference type="NCBI Taxonomy" id="1249627"/>
    <lineage>
        <taxon>Bacteria</taxon>
        <taxon>Pseudomonadati</taxon>
        <taxon>Pseudomonadota</taxon>
        <taxon>Gammaproteobacteria</taxon>
        <taxon>Chromatiales</taxon>
        <taxon>Chromatiaceae</taxon>
        <taxon>Imhoffiella</taxon>
    </lineage>
</organism>
<evidence type="ECO:0000313" key="17">
    <source>
        <dbReference type="Proteomes" id="UP000019460"/>
    </source>
</evidence>
<dbReference type="CDD" id="cd01347">
    <property type="entry name" value="ligand_gated_channel"/>
    <property type="match status" value="1"/>
</dbReference>
<dbReference type="InterPro" id="IPR039426">
    <property type="entry name" value="TonB-dep_rcpt-like"/>
</dbReference>
<accession>W9VHU7</accession>
<evidence type="ECO:0000256" key="2">
    <source>
        <dbReference type="ARBA" id="ARBA00022448"/>
    </source>
</evidence>
<dbReference type="Pfam" id="PF00593">
    <property type="entry name" value="TonB_dep_Rec_b-barrel"/>
    <property type="match status" value="1"/>
</dbReference>
<evidence type="ECO:0000256" key="5">
    <source>
        <dbReference type="ARBA" id="ARBA00022692"/>
    </source>
</evidence>
<feature type="domain" description="TonB-dependent receptor-like beta-barrel" evidence="14">
    <location>
        <begin position="244"/>
        <end position="675"/>
    </location>
</feature>
<feature type="domain" description="TonB-dependent receptor plug" evidence="15">
    <location>
        <begin position="49"/>
        <end position="152"/>
    </location>
</feature>
<comment type="subcellular location">
    <subcellularLocation>
        <location evidence="1 11">Cell outer membrane</location>
        <topology evidence="1 11">Multi-pass membrane protein</topology>
    </subcellularLocation>
</comment>
<keyword evidence="9 11" id="KW-0472">Membrane</keyword>
<feature type="chain" id="PRO_5004930242" evidence="13">
    <location>
        <begin position="19"/>
        <end position="709"/>
    </location>
</feature>